<evidence type="ECO:0000256" key="1">
    <source>
        <dbReference type="SAM" id="MobiDB-lite"/>
    </source>
</evidence>
<dbReference type="EMBL" id="CP043538">
    <property type="protein sequence ID" value="QGY02005.1"/>
    <property type="molecule type" value="Genomic_DNA"/>
</dbReference>
<feature type="compositionally biased region" description="Low complexity" evidence="1">
    <location>
        <begin position="145"/>
        <end position="170"/>
    </location>
</feature>
<proteinExistence type="predicted"/>
<organism evidence="2 3">
    <name type="scientific">Methylobacterium mesophilicum SR1.6/6</name>
    <dbReference type="NCBI Taxonomy" id="908290"/>
    <lineage>
        <taxon>Bacteria</taxon>
        <taxon>Pseudomonadati</taxon>
        <taxon>Pseudomonadota</taxon>
        <taxon>Alphaproteobacteria</taxon>
        <taxon>Hyphomicrobiales</taxon>
        <taxon>Methylobacteriaceae</taxon>
        <taxon>Methylobacterium</taxon>
    </lineage>
</organism>
<evidence type="ECO:0000313" key="2">
    <source>
        <dbReference type="EMBL" id="QGY02005.1"/>
    </source>
</evidence>
<feature type="compositionally biased region" description="Pro residues" evidence="1">
    <location>
        <begin position="134"/>
        <end position="144"/>
    </location>
</feature>
<feature type="compositionally biased region" description="Polar residues" evidence="1">
    <location>
        <begin position="1"/>
        <end position="11"/>
    </location>
</feature>
<protein>
    <submittedName>
        <fullName evidence="2">Uncharacterized protein</fullName>
    </submittedName>
</protein>
<name>A0A6B9FLJ7_9HYPH</name>
<sequence>MSTIASPTTSHPYAPRWSAQDSPTTRMSATISSALSAGTLSSTDATALTSALSSIDASLSANRPGAGSSSTSPATLDPSSLKDRIDSLISDQVSSGALTSDQATALKTLFAGQGRSTQASDIASGDDGIAGVGGPPPGPPPGLPPSISASGSTTDGTSSDTSSGPGASSTNDLLATFIQQLQSSQSGAARYGASGTSTGTTFSALLFDFQS</sequence>
<reference evidence="2 3" key="2">
    <citation type="journal article" date="2013" name="Genome Announc.">
        <title>Draft Genome Sequence of Methylobacterium mesophilicum Strain SR1.6/6, Isolated from Citrus sinensis.</title>
        <authorList>
            <person name="Marinho Almeida D."/>
            <person name="Dini-Andreote F."/>
            <person name="Camargo Neves A.A."/>
            <person name="Juca Ramos R.T."/>
            <person name="Andreote F.D."/>
            <person name="Carneiro A.R."/>
            <person name="Oliveira de Souza Lima A."/>
            <person name="Caracciolo Gomes de Sa P.H."/>
            <person name="Ribeiro Barbosa M.S."/>
            <person name="Araujo W.L."/>
            <person name="Silva A."/>
        </authorList>
    </citation>
    <scope>NUCLEOTIDE SEQUENCE [LARGE SCALE GENOMIC DNA]</scope>
    <source>
        <strain evidence="2 3">SR1.6/6</strain>
    </source>
</reference>
<gene>
    <name evidence="2" type="ORF">MMSR116_09020</name>
</gene>
<dbReference type="Proteomes" id="UP000012488">
    <property type="component" value="Chromosome"/>
</dbReference>
<accession>A0A6B9FLJ7</accession>
<feature type="region of interest" description="Disordered" evidence="1">
    <location>
        <begin position="59"/>
        <end position="83"/>
    </location>
</feature>
<reference evidence="2 3" key="1">
    <citation type="journal article" date="2012" name="Genet. Mol. Biol.">
        <title>Analysis of 16S rRNA and mxaF genes revealing insights into Methylobacterium niche-specific plant association.</title>
        <authorList>
            <person name="Dourado M.N."/>
            <person name="Andreote F.D."/>
            <person name="Dini-Andreote F."/>
            <person name="Conti R."/>
            <person name="Araujo J.M."/>
            <person name="Araujo W.L."/>
        </authorList>
    </citation>
    <scope>NUCLEOTIDE SEQUENCE [LARGE SCALE GENOMIC DNA]</scope>
    <source>
        <strain evidence="2 3">SR1.6/6</strain>
    </source>
</reference>
<feature type="region of interest" description="Disordered" evidence="1">
    <location>
        <begin position="1"/>
        <end position="25"/>
    </location>
</feature>
<feature type="region of interest" description="Disordered" evidence="1">
    <location>
        <begin position="114"/>
        <end position="173"/>
    </location>
</feature>
<feature type="compositionally biased region" description="Polar residues" evidence="1">
    <location>
        <begin position="67"/>
        <end position="78"/>
    </location>
</feature>
<dbReference type="OrthoDB" id="7585528at2"/>
<dbReference type="AlphaFoldDB" id="A0A6B9FLJ7"/>
<evidence type="ECO:0000313" key="3">
    <source>
        <dbReference type="Proteomes" id="UP000012488"/>
    </source>
</evidence>
<dbReference type="KEGG" id="mmes:MMSR116_09020"/>